<feature type="compositionally biased region" description="Polar residues" evidence="1">
    <location>
        <begin position="415"/>
        <end position="428"/>
    </location>
</feature>
<feature type="compositionally biased region" description="Basic and acidic residues" evidence="1">
    <location>
        <begin position="180"/>
        <end position="190"/>
    </location>
</feature>
<evidence type="ECO:0000256" key="2">
    <source>
        <dbReference type="SAM" id="Phobius"/>
    </source>
</evidence>
<dbReference type="EMBL" id="GHES01033926">
    <property type="protein sequence ID" value="MPA64485.1"/>
    <property type="molecule type" value="Transcribed_RNA"/>
</dbReference>
<keyword evidence="2" id="KW-0472">Membrane</keyword>
<accession>A0A5B7B7D5</accession>
<feature type="region of interest" description="Disordered" evidence="1">
    <location>
        <begin position="409"/>
        <end position="428"/>
    </location>
</feature>
<protein>
    <recommendedName>
        <fullName evidence="4">Myb-like protein X</fullName>
    </recommendedName>
</protein>
<sequence>MLKQSPSRNQRSKGFKVKHALQICLLLAIAIWLLYQVKHSHDKKVALEESSGKNQEKVQHEHEILKLGRKNLNPLVEEATAENLKRGDEEEELEQEDEESKPEENEDEGRGVGDDETDGQEQDRSEEEEPEQLEDLIDEEDKENELGSEGTENLEEEDRIDVGGSLNNHDHSGIVMNSEKAQEDHYKGDDAASAVVQNTQIVTSESENGVLRAVKEEEHVKNVARNEVEMENKTYSEGEVNDLNLKVGEGEETNKIQSVNSMGSGEKVGEFSLNILDGGTHYNSSMKVKLNEQQELNNSMVVQVEIQGQNMTSDGKHSNIQTVVLEQNAYLNETAKDEQSHFSATLSLKGNSDAAGRELEDSFGESESSVRERIVMFDEAPITKESSASITTTENADAIQSEDLNANAKVEETSELSTTNVTAENVQNELIDSSGSSLYQEDKEDHIALEALLETNVGRE</sequence>
<evidence type="ECO:0000256" key="1">
    <source>
        <dbReference type="SAM" id="MobiDB-lite"/>
    </source>
</evidence>
<reference evidence="3" key="1">
    <citation type="submission" date="2019-08" db="EMBL/GenBank/DDBJ databases">
        <title>Reference gene set and small RNA set construction with multiple tissues from Davidia involucrata Baill.</title>
        <authorList>
            <person name="Yang H."/>
            <person name="Zhou C."/>
            <person name="Li G."/>
            <person name="Wang J."/>
            <person name="Gao P."/>
            <person name="Wang M."/>
            <person name="Wang R."/>
            <person name="Zhao Y."/>
        </authorList>
    </citation>
    <scope>NUCLEOTIDE SEQUENCE</scope>
    <source>
        <tissue evidence="3">Mixed with DoveR01_LX</tissue>
    </source>
</reference>
<name>A0A5B7B7D5_DAVIN</name>
<feature type="region of interest" description="Disordered" evidence="1">
    <location>
        <begin position="48"/>
        <end position="192"/>
    </location>
</feature>
<organism evidence="3">
    <name type="scientific">Davidia involucrata</name>
    <name type="common">Dove tree</name>
    <dbReference type="NCBI Taxonomy" id="16924"/>
    <lineage>
        <taxon>Eukaryota</taxon>
        <taxon>Viridiplantae</taxon>
        <taxon>Streptophyta</taxon>
        <taxon>Embryophyta</taxon>
        <taxon>Tracheophyta</taxon>
        <taxon>Spermatophyta</taxon>
        <taxon>Magnoliopsida</taxon>
        <taxon>eudicotyledons</taxon>
        <taxon>Gunneridae</taxon>
        <taxon>Pentapetalae</taxon>
        <taxon>asterids</taxon>
        <taxon>Cornales</taxon>
        <taxon>Nyssaceae</taxon>
        <taxon>Davidia</taxon>
    </lineage>
</organism>
<feature type="compositionally biased region" description="Acidic residues" evidence="1">
    <location>
        <begin position="114"/>
        <end position="143"/>
    </location>
</feature>
<feature type="compositionally biased region" description="Basic and acidic residues" evidence="1">
    <location>
        <begin position="48"/>
        <end position="66"/>
    </location>
</feature>
<feature type="compositionally biased region" description="Acidic residues" evidence="1">
    <location>
        <begin position="89"/>
        <end position="107"/>
    </location>
</feature>
<keyword evidence="2" id="KW-0812">Transmembrane</keyword>
<evidence type="ECO:0000313" key="3">
    <source>
        <dbReference type="EMBL" id="MPA64485.1"/>
    </source>
</evidence>
<evidence type="ECO:0008006" key="4">
    <source>
        <dbReference type="Google" id="ProtNLM"/>
    </source>
</evidence>
<feature type="transmembrane region" description="Helical" evidence="2">
    <location>
        <begin position="20"/>
        <end position="37"/>
    </location>
</feature>
<dbReference type="PANTHER" id="PTHR33700">
    <property type="entry name" value="MYB-LIKE PROTEIN X"/>
    <property type="match status" value="1"/>
</dbReference>
<dbReference type="PANTHER" id="PTHR33700:SF25">
    <property type="entry name" value="TRANSMEMBRANE PROTEIN"/>
    <property type="match status" value="1"/>
</dbReference>
<proteinExistence type="predicted"/>
<keyword evidence="2" id="KW-1133">Transmembrane helix</keyword>
<gene>
    <name evidence="3" type="ORF">Din_033926</name>
</gene>
<dbReference type="AlphaFoldDB" id="A0A5B7B7D5"/>